<dbReference type="InterPro" id="IPR036890">
    <property type="entry name" value="HATPase_C_sf"/>
</dbReference>
<evidence type="ECO:0000313" key="3">
    <source>
        <dbReference type="EMBL" id="TBO56794.1"/>
    </source>
</evidence>
<keyword evidence="1" id="KW-0418">Kinase</keyword>
<dbReference type="EMBL" id="SIXH01000293">
    <property type="protein sequence ID" value="TBO56794.1"/>
    <property type="molecule type" value="Genomic_DNA"/>
</dbReference>
<keyword evidence="3" id="KW-0067">ATP-binding</keyword>
<dbReference type="GO" id="GO:0005524">
    <property type="term" value="F:ATP binding"/>
    <property type="evidence" value="ECO:0007669"/>
    <property type="project" value="UniProtKB-KW"/>
</dbReference>
<sequence>MIAPHEPVEKTEMVLHEDVLNYTSRPKSVSLARNRAARLVGEWGEAQLTETTRLLVSELATNAVQHGAVRGRFLRVRITLTESVLRIAVTDARGERLPCEGVPASDDTHGRGLLLVRTLSARWGVGVLAVGKTVWCELDVTEGGAIPS</sequence>
<dbReference type="Proteomes" id="UP000292452">
    <property type="component" value="Unassembled WGS sequence"/>
</dbReference>
<dbReference type="RefSeq" id="WP_131125069.1">
    <property type="nucleotide sequence ID" value="NZ_SIXH01000293.1"/>
</dbReference>
<evidence type="ECO:0000256" key="1">
    <source>
        <dbReference type="ARBA" id="ARBA00022527"/>
    </source>
</evidence>
<dbReference type="AlphaFoldDB" id="A0A4Q9HPG9"/>
<reference evidence="3 4" key="1">
    <citation type="submission" date="2019-02" db="EMBL/GenBank/DDBJ databases">
        <title>Draft Genome Sequence of Streptomyces sp. AM-2504, identified by 16S rRNA comparative analysis as a Streptomyces Kasugaensis strain.</title>
        <authorList>
            <person name="Napolioni V."/>
            <person name="Giuliodori A.M."/>
            <person name="Spurio R."/>
            <person name="Fabbretti A."/>
        </authorList>
    </citation>
    <scope>NUCLEOTIDE SEQUENCE [LARGE SCALE GENOMIC DNA]</scope>
    <source>
        <strain evidence="3 4">AM-2504</strain>
    </source>
</reference>
<evidence type="ECO:0000259" key="2">
    <source>
        <dbReference type="Pfam" id="PF13581"/>
    </source>
</evidence>
<keyword evidence="1" id="KW-0808">Transferase</keyword>
<dbReference type="Pfam" id="PF13581">
    <property type="entry name" value="HATPase_c_2"/>
    <property type="match status" value="1"/>
</dbReference>
<keyword evidence="3" id="KW-0547">Nucleotide-binding</keyword>
<dbReference type="InterPro" id="IPR003594">
    <property type="entry name" value="HATPase_dom"/>
</dbReference>
<evidence type="ECO:0000313" key="4">
    <source>
        <dbReference type="Proteomes" id="UP000292452"/>
    </source>
</evidence>
<dbReference type="PANTHER" id="PTHR35526:SF3">
    <property type="entry name" value="ANTI-SIGMA-F FACTOR RSBW"/>
    <property type="match status" value="1"/>
</dbReference>
<dbReference type="InterPro" id="IPR050267">
    <property type="entry name" value="Anti-sigma-factor_SerPK"/>
</dbReference>
<protein>
    <submittedName>
        <fullName evidence="3">ATP-binding protein</fullName>
    </submittedName>
</protein>
<gene>
    <name evidence="3" type="ORF">EYS09_26045</name>
</gene>
<keyword evidence="1" id="KW-0723">Serine/threonine-protein kinase</keyword>
<proteinExistence type="predicted"/>
<name>A0A4Q9HPG9_STRKA</name>
<organism evidence="3 4">
    <name type="scientific">Streptomyces kasugaensis</name>
    <dbReference type="NCBI Taxonomy" id="1946"/>
    <lineage>
        <taxon>Bacteria</taxon>
        <taxon>Bacillati</taxon>
        <taxon>Actinomycetota</taxon>
        <taxon>Actinomycetes</taxon>
        <taxon>Kitasatosporales</taxon>
        <taxon>Streptomycetaceae</taxon>
        <taxon>Streptomyces</taxon>
    </lineage>
</organism>
<accession>A0A4Q9HPG9</accession>
<dbReference type="SUPFAM" id="SSF55874">
    <property type="entry name" value="ATPase domain of HSP90 chaperone/DNA topoisomerase II/histidine kinase"/>
    <property type="match status" value="1"/>
</dbReference>
<dbReference type="Gene3D" id="3.30.565.10">
    <property type="entry name" value="Histidine kinase-like ATPase, C-terminal domain"/>
    <property type="match status" value="1"/>
</dbReference>
<dbReference type="CDD" id="cd16936">
    <property type="entry name" value="HATPase_RsbW-like"/>
    <property type="match status" value="1"/>
</dbReference>
<feature type="domain" description="Histidine kinase/HSP90-like ATPase" evidence="2">
    <location>
        <begin position="23"/>
        <end position="122"/>
    </location>
</feature>
<dbReference type="GO" id="GO:0004674">
    <property type="term" value="F:protein serine/threonine kinase activity"/>
    <property type="evidence" value="ECO:0007669"/>
    <property type="project" value="UniProtKB-KW"/>
</dbReference>
<keyword evidence="4" id="KW-1185">Reference proteome</keyword>
<comment type="caution">
    <text evidence="3">The sequence shown here is derived from an EMBL/GenBank/DDBJ whole genome shotgun (WGS) entry which is preliminary data.</text>
</comment>
<dbReference type="PANTHER" id="PTHR35526">
    <property type="entry name" value="ANTI-SIGMA-F FACTOR RSBW-RELATED"/>
    <property type="match status" value="1"/>
</dbReference>